<feature type="signal peptide" evidence="8">
    <location>
        <begin position="1"/>
        <end position="20"/>
    </location>
</feature>
<dbReference type="AlphaFoldDB" id="A0A518HHF2"/>
<dbReference type="SUPFAM" id="SSF53649">
    <property type="entry name" value="Alkaline phosphatase-like"/>
    <property type="match status" value="1"/>
</dbReference>
<dbReference type="GO" id="GO:0005737">
    <property type="term" value="C:cytoplasm"/>
    <property type="evidence" value="ECO:0007669"/>
    <property type="project" value="TreeGrafter"/>
</dbReference>
<keyword evidence="4 8" id="KW-0732">Signal</keyword>
<proteinExistence type="inferred from homology"/>
<feature type="region of interest" description="Disordered" evidence="7">
    <location>
        <begin position="158"/>
        <end position="186"/>
    </location>
</feature>
<dbReference type="InterPro" id="IPR017850">
    <property type="entry name" value="Alkaline_phosphatase_core_sf"/>
</dbReference>
<sequence length="468" mass="52169" precursor="true">MIKHSGIVLALIFMFASLSAADRPNVLFIAIDDLRPQLACYGKTMMHTPNIDALASRGVLFERAYCMVPTCGASRASLFTSIRPAPQRFVTHLAWAEKDAPGMLPLHTHFKNNGYTTISLGKILHQIKDHADGWSGPAWRSKKSGYQNVEAMREAIAENKRNWPNKNKHRGPAFEASDSNDADHPDGDCINQAIQHLEGFARSPDQPFFLAVGLLKPHLPFNAPQKYFDLYDFDKIDVPDNYALPTDLPPRAVHNSGELRAYAGIHPSKPVDRQTARKLIHGYYACVSFADANVGKLLRSLDRLQLADNTIIVLWGDHGWQLGEHGMWNKHSCFETSMHAPLIVAAPQQKEVQPGTRTAALTEFIDIYPSLCDLTGLPIPDHVQGTSFAPLMTDPSRPGKPFAIGRFGTGDTIRTDQLRYSEYTDKNKFVGSMLYDHTSDPSENHDIRSLRPKVSEQLAETLNEHKGK</sequence>
<accession>A0A518HHF2</accession>
<dbReference type="CDD" id="cd16030">
    <property type="entry name" value="iduronate-2-sulfatase"/>
    <property type="match status" value="1"/>
</dbReference>
<dbReference type="Proteomes" id="UP000319004">
    <property type="component" value="Chromosome"/>
</dbReference>
<evidence type="ECO:0000256" key="1">
    <source>
        <dbReference type="ARBA" id="ARBA00001913"/>
    </source>
</evidence>
<evidence type="ECO:0000256" key="4">
    <source>
        <dbReference type="ARBA" id="ARBA00022729"/>
    </source>
</evidence>
<evidence type="ECO:0000256" key="8">
    <source>
        <dbReference type="SAM" id="SignalP"/>
    </source>
</evidence>
<feature type="domain" description="Sulfatase N-terminal" evidence="9">
    <location>
        <begin position="24"/>
        <end position="376"/>
    </location>
</feature>
<dbReference type="RefSeq" id="WP_145384121.1">
    <property type="nucleotide sequence ID" value="NZ_CP037423.1"/>
</dbReference>
<evidence type="ECO:0000256" key="5">
    <source>
        <dbReference type="ARBA" id="ARBA00022801"/>
    </source>
</evidence>
<dbReference type="Gene3D" id="3.40.720.10">
    <property type="entry name" value="Alkaline Phosphatase, subunit A"/>
    <property type="match status" value="1"/>
</dbReference>
<keyword evidence="6" id="KW-0106">Calcium</keyword>
<evidence type="ECO:0000259" key="9">
    <source>
        <dbReference type="Pfam" id="PF00884"/>
    </source>
</evidence>
<gene>
    <name evidence="10" type="ORF">Enr13x_00810</name>
</gene>
<dbReference type="PANTHER" id="PTHR45953">
    <property type="entry name" value="IDURONATE 2-SULFATASE"/>
    <property type="match status" value="1"/>
</dbReference>
<evidence type="ECO:0000313" key="10">
    <source>
        <dbReference type="EMBL" id="QDV40275.1"/>
    </source>
</evidence>
<dbReference type="InterPro" id="IPR035874">
    <property type="entry name" value="IDS"/>
</dbReference>
<keyword evidence="5 10" id="KW-0378">Hydrolase</keyword>
<dbReference type="Pfam" id="PF00884">
    <property type="entry name" value="Sulfatase"/>
    <property type="match status" value="1"/>
</dbReference>
<evidence type="ECO:0000256" key="7">
    <source>
        <dbReference type="SAM" id="MobiDB-lite"/>
    </source>
</evidence>
<protein>
    <submittedName>
        <fullName evidence="10">Arylsulfatase</fullName>
        <ecNumber evidence="10">3.1.6.1</ecNumber>
    </submittedName>
</protein>
<dbReference type="GO" id="GO:0004423">
    <property type="term" value="F:iduronate-2-sulfatase activity"/>
    <property type="evidence" value="ECO:0007669"/>
    <property type="project" value="InterPro"/>
</dbReference>
<dbReference type="KEGG" id="snep:Enr13x_00810"/>
<evidence type="ECO:0000256" key="3">
    <source>
        <dbReference type="ARBA" id="ARBA00022723"/>
    </source>
</evidence>
<dbReference type="GO" id="GO:0004065">
    <property type="term" value="F:arylsulfatase activity"/>
    <property type="evidence" value="ECO:0007669"/>
    <property type="project" value="UniProtKB-EC"/>
</dbReference>
<evidence type="ECO:0000256" key="6">
    <source>
        <dbReference type="ARBA" id="ARBA00022837"/>
    </source>
</evidence>
<organism evidence="10 11">
    <name type="scientific">Stieleria neptunia</name>
    <dbReference type="NCBI Taxonomy" id="2527979"/>
    <lineage>
        <taxon>Bacteria</taxon>
        <taxon>Pseudomonadati</taxon>
        <taxon>Planctomycetota</taxon>
        <taxon>Planctomycetia</taxon>
        <taxon>Pirellulales</taxon>
        <taxon>Pirellulaceae</taxon>
        <taxon>Stieleria</taxon>
    </lineage>
</organism>
<name>A0A518HHF2_9BACT</name>
<dbReference type="InterPro" id="IPR000917">
    <property type="entry name" value="Sulfatase_N"/>
</dbReference>
<dbReference type="OrthoDB" id="9782218at2"/>
<dbReference type="GO" id="GO:0046872">
    <property type="term" value="F:metal ion binding"/>
    <property type="evidence" value="ECO:0007669"/>
    <property type="project" value="UniProtKB-KW"/>
</dbReference>
<comment type="cofactor">
    <cofactor evidence="1">
        <name>Ca(2+)</name>
        <dbReference type="ChEBI" id="CHEBI:29108"/>
    </cofactor>
</comment>
<evidence type="ECO:0000313" key="11">
    <source>
        <dbReference type="Proteomes" id="UP000319004"/>
    </source>
</evidence>
<reference evidence="10 11" key="1">
    <citation type="submission" date="2019-03" db="EMBL/GenBank/DDBJ databases">
        <title>Deep-cultivation of Planctomycetes and their phenomic and genomic characterization uncovers novel biology.</title>
        <authorList>
            <person name="Wiegand S."/>
            <person name="Jogler M."/>
            <person name="Boedeker C."/>
            <person name="Pinto D."/>
            <person name="Vollmers J."/>
            <person name="Rivas-Marin E."/>
            <person name="Kohn T."/>
            <person name="Peeters S.H."/>
            <person name="Heuer A."/>
            <person name="Rast P."/>
            <person name="Oberbeckmann S."/>
            <person name="Bunk B."/>
            <person name="Jeske O."/>
            <person name="Meyerdierks A."/>
            <person name="Storesund J.E."/>
            <person name="Kallscheuer N."/>
            <person name="Luecker S."/>
            <person name="Lage O.M."/>
            <person name="Pohl T."/>
            <person name="Merkel B.J."/>
            <person name="Hornburger P."/>
            <person name="Mueller R.-W."/>
            <person name="Bruemmer F."/>
            <person name="Labrenz M."/>
            <person name="Spormann A.M."/>
            <person name="Op den Camp H."/>
            <person name="Overmann J."/>
            <person name="Amann R."/>
            <person name="Jetten M.S.M."/>
            <person name="Mascher T."/>
            <person name="Medema M.H."/>
            <person name="Devos D.P."/>
            <person name="Kaster A.-K."/>
            <person name="Ovreas L."/>
            <person name="Rohde M."/>
            <person name="Galperin M.Y."/>
            <person name="Jogler C."/>
        </authorList>
    </citation>
    <scope>NUCLEOTIDE SEQUENCE [LARGE SCALE GENOMIC DNA]</scope>
    <source>
        <strain evidence="10 11">Enr13</strain>
    </source>
</reference>
<dbReference type="PANTHER" id="PTHR45953:SF1">
    <property type="entry name" value="IDURONATE 2-SULFATASE"/>
    <property type="match status" value="1"/>
</dbReference>
<dbReference type="EC" id="3.1.6.1" evidence="10"/>
<keyword evidence="3" id="KW-0479">Metal-binding</keyword>
<dbReference type="EMBL" id="CP037423">
    <property type="protein sequence ID" value="QDV40275.1"/>
    <property type="molecule type" value="Genomic_DNA"/>
</dbReference>
<comment type="similarity">
    <text evidence="2">Belongs to the sulfatase family.</text>
</comment>
<feature type="chain" id="PRO_5022031659" evidence="8">
    <location>
        <begin position="21"/>
        <end position="468"/>
    </location>
</feature>
<keyword evidence="11" id="KW-1185">Reference proteome</keyword>
<evidence type="ECO:0000256" key="2">
    <source>
        <dbReference type="ARBA" id="ARBA00008779"/>
    </source>
</evidence>